<name>A0ABR4QYE4_9BORD</name>
<evidence type="ECO:0000256" key="3">
    <source>
        <dbReference type="ARBA" id="ARBA00023163"/>
    </source>
</evidence>
<dbReference type="PANTHER" id="PTHR30154">
    <property type="entry name" value="LEUCINE-RESPONSIVE REGULATORY PROTEIN"/>
    <property type="match status" value="1"/>
</dbReference>
<dbReference type="Gene3D" id="3.30.70.920">
    <property type="match status" value="1"/>
</dbReference>
<keyword evidence="1" id="KW-0805">Transcription regulation</keyword>
<keyword evidence="6" id="KW-1185">Reference proteome</keyword>
<dbReference type="Pfam" id="PF01037">
    <property type="entry name" value="AsnC_trans_reg"/>
    <property type="match status" value="1"/>
</dbReference>
<comment type="caution">
    <text evidence="5">The sequence shown here is derived from an EMBL/GenBank/DDBJ whole genome shotgun (WGS) entry which is preliminary data.</text>
</comment>
<evidence type="ECO:0000313" key="6">
    <source>
        <dbReference type="Proteomes" id="UP000025748"/>
    </source>
</evidence>
<evidence type="ECO:0000313" key="5">
    <source>
        <dbReference type="EMBL" id="KCB22661.1"/>
    </source>
</evidence>
<dbReference type="InterPro" id="IPR011008">
    <property type="entry name" value="Dimeric_a/b-barrel"/>
</dbReference>
<keyword evidence="2" id="KW-0238">DNA-binding</keyword>
<dbReference type="InterPro" id="IPR011991">
    <property type="entry name" value="ArsR-like_HTH"/>
</dbReference>
<dbReference type="Pfam" id="PF13412">
    <property type="entry name" value="HTH_24"/>
    <property type="match status" value="1"/>
</dbReference>
<dbReference type="EMBL" id="JHEM01000022">
    <property type="protein sequence ID" value="KCB22661.1"/>
    <property type="molecule type" value="Genomic_DNA"/>
</dbReference>
<proteinExistence type="predicted"/>
<gene>
    <name evidence="5" type="ORF">L544_3964</name>
</gene>
<dbReference type="InterPro" id="IPR019888">
    <property type="entry name" value="Tscrpt_reg_AsnC-like"/>
</dbReference>
<dbReference type="SUPFAM" id="SSF54909">
    <property type="entry name" value="Dimeric alpha+beta barrel"/>
    <property type="match status" value="1"/>
</dbReference>
<dbReference type="SMART" id="SM00344">
    <property type="entry name" value="HTH_ASNC"/>
    <property type="match status" value="1"/>
</dbReference>
<dbReference type="SUPFAM" id="SSF46785">
    <property type="entry name" value="Winged helix' DNA-binding domain"/>
    <property type="match status" value="1"/>
</dbReference>
<reference evidence="5 6" key="1">
    <citation type="submission" date="2014-03" db="EMBL/GenBank/DDBJ databases">
        <title>Genome sequence of Bordetella hinzii.</title>
        <authorList>
            <person name="Register K."/>
            <person name="Harvill E."/>
            <person name="Goodfield L.L."/>
            <person name="Ivanov Y.V."/>
            <person name="Meyer J.A."/>
            <person name="Muse S.J."/>
            <person name="Jacobs N."/>
            <person name="Bendor L."/>
            <person name="Smallridge W.E."/>
            <person name="Brinkac L.M."/>
            <person name="Sanka R."/>
            <person name="Kim M."/>
            <person name="Losada L."/>
        </authorList>
    </citation>
    <scope>NUCLEOTIDE SEQUENCE [LARGE SCALE GENOMIC DNA]</scope>
    <source>
        <strain evidence="5 6">OH87 BAL007II</strain>
    </source>
</reference>
<protein>
    <submittedName>
        <fullName evidence="5">Transcriptional regulator, AsnC family</fullName>
    </submittedName>
</protein>
<dbReference type="PROSITE" id="PS50956">
    <property type="entry name" value="HTH_ASNC_2"/>
    <property type="match status" value="1"/>
</dbReference>
<sequence>MARQPIAKMAEHALSSAIQLRKIDDLGWNMTETGLDRTDRRILAELQRDGRLSNQELADRVSLSPSPCLRRVRRLEEQGYIKRYAALVDADKVGLGLLAYVTIRLNKHVGGSHASMADFHRDVQLWPEVVECYAMSGDMDYLLRIQVQDLAHFSRFAMDTLMLHPAVVDMKSFFALQQIKETTELHV</sequence>
<dbReference type="InterPro" id="IPR036390">
    <property type="entry name" value="WH_DNA-bd_sf"/>
</dbReference>
<dbReference type="PRINTS" id="PR00033">
    <property type="entry name" value="HTHASNC"/>
</dbReference>
<dbReference type="Proteomes" id="UP000025748">
    <property type="component" value="Unassembled WGS sequence"/>
</dbReference>
<organism evidence="5 6">
    <name type="scientific">Bordetella hinzii OH87 BAL007II</name>
    <dbReference type="NCBI Taxonomy" id="1331262"/>
    <lineage>
        <taxon>Bacteria</taxon>
        <taxon>Pseudomonadati</taxon>
        <taxon>Pseudomonadota</taxon>
        <taxon>Betaproteobacteria</taxon>
        <taxon>Burkholderiales</taxon>
        <taxon>Alcaligenaceae</taxon>
        <taxon>Bordetella</taxon>
    </lineage>
</organism>
<evidence type="ECO:0000259" key="4">
    <source>
        <dbReference type="PROSITE" id="PS50956"/>
    </source>
</evidence>
<dbReference type="InterPro" id="IPR019887">
    <property type="entry name" value="Tscrpt_reg_AsnC/Lrp_C"/>
</dbReference>
<dbReference type="CDD" id="cd00090">
    <property type="entry name" value="HTH_ARSR"/>
    <property type="match status" value="1"/>
</dbReference>
<dbReference type="InterPro" id="IPR000485">
    <property type="entry name" value="AsnC-type_HTH_dom"/>
</dbReference>
<accession>A0ABR4QYE4</accession>
<dbReference type="PANTHER" id="PTHR30154:SF46">
    <property type="entry name" value="TRANSCRIPTIONAL REGULATORY PROTEIN"/>
    <property type="match status" value="1"/>
</dbReference>
<dbReference type="Gene3D" id="1.10.10.10">
    <property type="entry name" value="Winged helix-like DNA-binding domain superfamily/Winged helix DNA-binding domain"/>
    <property type="match status" value="1"/>
</dbReference>
<evidence type="ECO:0000256" key="2">
    <source>
        <dbReference type="ARBA" id="ARBA00023125"/>
    </source>
</evidence>
<evidence type="ECO:0000256" key="1">
    <source>
        <dbReference type="ARBA" id="ARBA00023015"/>
    </source>
</evidence>
<dbReference type="InterPro" id="IPR036388">
    <property type="entry name" value="WH-like_DNA-bd_sf"/>
</dbReference>
<feature type="domain" description="HTH asnC-type" evidence="4">
    <location>
        <begin position="35"/>
        <end position="96"/>
    </location>
</feature>
<keyword evidence="3" id="KW-0804">Transcription</keyword>